<feature type="compositionally biased region" description="Basic and acidic residues" evidence="10">
    <location>
        <begin position="153"/>
        <end position="162"/>
    </location>
</feature>
<feature type="compositionally biased region" description="Low complexity" evidence="10">
    <location>
        <begin position="235"/>
        <end position="255"/>
    </location>
</feature>
<keyword evidence="12" id="KW-1185">Reference proteome</keyword>
<gene>
    <name evidence="13" type="primary">LOC106457971</name>
</gene>
<evidence type="ECO:0000256" key="8">
    <source>
        <dbReference type="ARBA" id="ARBA00023242"/>
    </source>
</evidence>
<evidence type="ECO:0000256" key="4">
    <source>
        <dbReference type="ARBA" id="ARBA00022833"/>
    </source>
</evidence>
<keyword evidence="4" id="KW-0862">Zinc</keyword>
<evidence type="ECO:0000256" key="1">
    <source>
        <dbReference type="ARBA" id="ARBA00004123"/>
    </source>
</evidence>
<dbReference type="InterPro" id="IPR031940">
    <property type="entry name" value="DUF4772"/>
</dbReference>
<reference evidence="13" key="1">
    <citation type="submission" date="2025-08" db="UniProtKB">
        <authorList>
            <consortium name="RefSeq"/>
        </authorList>
    </citation>
    <scope>IDENTIFICATION</scope>
    <source>
        <tissue evidence="13">Muscle</tissue>
    </source>
</reference>
<keyword evidence="5" id="KW-0805">Transcription regulation</keyword>
<evidence type="ECO:0000256" key="5">
    <source>
        <dbReference type="ARBA" id="ARBA00023015"/>
    </source>
</evidence>
<evidence type="ECO:0000256" key="3">
    <source>
        <dbReference type="ARBA" id="ARBA00022771"/>
    </source>
</evidence>
<name>A0ABM1B1G2_LIMPO</name>
<accession>A0ABM1B1G2</accession>
<protein>
    <submittedName>
        <fullName evidence="13">Zinc finger protein 704-like isoform X1</fullName>
    </submittedName>
</protein>
<comment type="subcellular location">
    <subcellularLocation>
        <location evidence="1">Nucleus</location>
    </subcellularLocation>
</comment>
<keyword evidence="6" id="KW-0238">DNA-binding</keyword>
<evidence type="ECO:0000256" key="10">
    <source>
        <dbReference type="SAM" id="MobiDB-lite"/>
    </source>
</evidence>
<dbReference type="InterPro" id="IPR013087">
    <property type="entry name" value="Znf_C2H2_type"/>
</dbReference>
<keyword evidence="8" id="KW-0539">Nucleus</keyword>
<evidence type="ECO:0000313" key="13">
    <source>
        <dbReference type="RefSeq" id="XP_013772872.1"/>
    </source>
</evidence>
<feature type="region of interest" description="Disordered" evidence="10">
    <location>
        <begin position="235"/>
        <end position="268"/>
    </location>
</feature>
<dbReference type="PROSITE" id="PS00028">
    <property type="entry name" value="ZINC_FINGER_C2H2_1"/>
    <property type="match status" value="1"/>
</dbReference>
<evidence type="ECO:0000256" key="9">
    <source>
        <dbReference type="PROSITE-ProRule" id="PRU00042"/>
    </source>
</evidence>
<sequence length="498" mass="56305">MSTGKRLAKRSIIGMRVCAPIEDGRFYPGVIHATKTEAGGKDTIIYCILFDEKKLPLKEFRANELIGPSFQNIASIKLKNKQKVYVTYNGREVVGTVVHHRPDIDQVILIVEPSSHNCHLTRPVELKKKIEEIRLIESRKSVRLLDNDTDYSKLAEGQEPRRRTSSLTIDVPSNSTQSGRKRRPSSAEDGDVMDECMAAMVLMSLSCSPKSPRFPDFGGYPYSYIGSNSSSDVSSWDSLGSSIRTSTPSPPSSSSVVATETVKQKEVQDEGIEMDESVVFMEESTVDKRKKQVVFQCTWPGCRRQYDTCKDIEKHVRTLHLRQYKQQGIELNDHEEEFYYTEIEKEIDVGNQLSPPPSSESNGIEGLVSPTLPTIYTSMAPTLSHLDMVRPPEENPEFKCQQEQCSKSSPINIPQGQTSVIQWYPHHSYAASLPSTMVSTPKYIRLSPKSLSTSPKCLPQLRKLRSESRKCRKVYGMENKDLWCTQCKWKKACTRFVD</sequence>
<feature type="domain" description="C2H2-type" evidence="11">
    <location>
        <begin position="295"/>
        <end position="325"/>
    </location>
</feature>
<dbReference type="PROSITE" id="PS50157">
    <property type="entry name" value="ZINC_FINGER_C2H2_2"/>
    <property type="match status" value="1"/>
</dbReference>
<feature type="compositionally biased region" description="Polar residues" evidence="10">
    <location>
        <begin position="165"/>
        <end position="178"/>
    </location>
</feature>
<evidence type="ECO:0000256" key="6">
    <source>
        <dbReference type="ARBA" id="ARBA00023125"/>
    </source>
</evidence>
<dbReference type="InterPro" id="IPR052253">
    <property type="entry name" value="CR1/CR2-DNA-binding_regulator"/>
</dbReference>
<dbReference type="SMART" id="SM01366">
    <property type="entry name" value="c-clamp"/>
    <property type="match status" value="1"/>
</dbReference>
<organism evidence="12 13">
    <name type="scientific">Limulus polyphemus</name>
    <name type="common">Atlantic horseshoe crab</name>
    <dbReference type="NCBI Taxonomy" id="6850"/>
    <lineage>
        <taxon>Eukaryota</taxon>
        <taxon>Metazoa</taxon>
        <taxon>Ecdysozoa</taxon>
        <taxon>Arthropoda</taxon>
        <taxon>Chelicerata</taxon>
        <taxon>Merostomata</taxon>
        <taxon>Xiphosura</taxon>
        <taxon>Limulidae</taxon>
        <taxon>Limulus</taxon>
    </lineage>
</organism>
<keyword evidence="2" id="KW-0479">Metal-binding</keyword>
<dbReference type="PANTHER" id="PTHR13006">
    <property type="entry name" value="PAPILLOMAVIRUS REGULATORY FACTOR PRF-1"/>
    <property type="match status" value="1"/>
</dbReference>
<dbReference type="RefSeq" id="XP_013772872.1">
    <property type="nucleotide sequence ID" value="XM_013917418.2"/>
</dbReference>
<proteinExistence type="predicted"/>
<dbReference type="GeneID" id="106457971"/>
<evidence type="ECO:0000256" key="7">
    <source>
        <dbReference type="ARBA" id="ARBA00023163"/>
    </source>
</evidence>
<evidence type="ECO:0000313" key="12">
    <source>
        <dbReference type="Proteomes" id="UP000694941"/>
    </source>
</evidence>
<dbReference type="Pfam" id="PF15997">
    <property type="entry name" value="DUF4772"/>
    <property type="match status" value="1"/>
</dbReference>
<feature type="region of interest" description="Disordered" evidence="10">
    <location>
        <begin position="153"/>
        <end position="191"/>
    </location>
</feature>
<dbReference type="Proteomes" id="UP000694941">
    <property type="component" value="Unplaced"/>
</dbReference>
<keyword evidence="7" id="KW-0804">Transcription</keyword>
<evidence type="ECO:0000256" key="2">
    <source>
        <dbReference type="ARBA" id="ARBA00022723"/>
    </source>
</evidence>
<evidence type="ECO:0000259" key="11">
    <source>
        <dbReference type="PROSITE" id="PS50157"/>
    </source>
</evidence>
<keyword evidence="3 9" id="KW-0863">Zinc-finger</keyword>
<dbReference type="PANTHER" id="PTHR13006:SF9">
    <property type="entry name" value="GLUCOSE TRANSPORTER 4 ENHANCER FACTOR, ISOFORM G"/>
    <property type="match status" value="1"/>
</dbReference>